<name>A0A9N9BWN9_9GLOM</name>
<dbReference type="InterPro" id="IPR007590">
    <property type="entry name" value="Saf4/Yju2"/>
</dbReference>
<evidence type="ECO:0000313" key="2">
    <source>
        <dbReference type="EMBL" id="CAG8582392.1"/>
    </source>
</evidence>
<dbReference type="EMBL" id="CAJVPZ010007137">
    <property type="protein sequence ID" value="CAG8582392.1"/>
    <property type="molecule type" value="Genomic_DNA"/>
</dbReference>
<dbReference type="GO" id="GO:0000398">
    <property type="term" value="P:mRNA splicing, via spliceosome"/>
    <property type="evidence" value="ECO:0007669"/>
    <property type="project" value="InterPro"/>
</dbReference>
<feature type="region of interest" description="Disordered" evidence="1">
    <location>
        <begin position="88"/>
        <end position="109"/>
    </location>
</feature>
<dbReference type="AlphaFoldDB" id="A0A9N9BWN9"/>
<accession>A0A9N9BWN9</accession>
<organism evidence="2 3">
    <name type="scientific">Racocetra fulgida</name>
    <dbReference type="NCBI Taxonomy" id="60492"/>
    <lineage>
        <taxon>Eukaryota</taxon>
        <taxon>Fungi</taxon>
        <taxon>Fungi incertae sedis</taxon>
        <taxon>Mucoromycota</taxon>
        <taxon>Glomeromycotina</taxon>
        <taxon>Glomeromycetes</taxon>
        <taxon>Diversisporales</taxon>
        <taxon>Gigasporaceae</taxon>
        <taxon>Racocetra</taxon>
    </lineage>
</organism>
<reference evidence="2" key="1">
    <citation type="submission" date="2021-06" db="EMBL/GenBank/DDBJ databases">
        <authorList>
            <person name="Kallberg Y."/>
            <person name="Tangrot J."/>
            <person name="Rosling A."/>
        </authorList>
    </citation>
    <scope>NUCLEOTIDE SEQUENCE</scope>
    <source>
        <strain evidence="2">IN212</strain>
    </source>
</reference>
<keyword evidence="3" id="KW-1185">Reference proteome</keyword>
<dbReference type="OrthoDB" id="674963at2759"/>
<dbReference type="Proteomes" id="UP000789396">
    <property type="component" value="Unassembled WGS sequence"/>
</dbReference>
<comment type="caution">
    <text evidence="2">The sequence shown here is derived from an EMBL/GenBank/DDBJ whole genome shotgun (WGS) entry which is preliminary data.</text>
</comment>
<dbReference type="Pfam" id="PF04502">
    <property type="entry name" value="Saf4_Yju2"/>
    <property type="match status" value="1"/>
</dbReference>
<gene>
    <name evidence="2" type="ORF">RFULGI_LOCUS5906</name>
</gene>
<protein>
    <submittedName>
        <fullName evidence="2">8532_t:CDS:1</fullName>
    </submittedName>
</protein>
<evidence type="ECO:0000256" key="1">
    <source>
        <dbReference type="SAM" id="MobiDB-lite"/>
    </source>
</evidence>
<proteinExistence type="predicted"/>
<sequence>MKALENRTLDSKREMDILDALDEIRTRNARNERVDADALLDKLLELAKAIFNTVDGDKVKRVADEEPELSQLLSESAKSFVIPKFNNTNSADKNKVAENSNKRKKMGSELGIVIKKKKTENNNSLGSLLGDYGSSDQDSE</sequence>
<evidence type="ECO:0000313" key="3">
    <source>
        <dbReference type="Proteomes" id="UP000789396"/>
    </source>
</evidence>